<proteinExistence type="inferred from homology"/>
<dbReference type="Pfam" id="PF14659">
    <property type="entry name" value="Phage_int_SAM_3"/>
    <property type="match status" value="1"/>
</dbReference>
<dbReference type="PROSITE" id="PS51898">
    <property type="entry name" value="TYR_RECOMBINASE"/>
    <property type="match status" value="1"/>
</dbReference>
<dbReference type="Pfam" id="PF00589">
    <property type="entry name" value="Phage_integrase"/>
    <property type="match status" value="1"/>
</dbReference>
<name>A0A347WI35_9LACT</name>
<evidence type="ECO:0000256" key="3">
    <source>
        <dbReference type="ARBA" id="ARBA00023125"/>
    </source>
</evidence>
<dbReference type="PANTHER" id="PTHR30349">
    <property type="entry name" value="PHAGE INTEGRASE-RELATED"/>
    <property type="match status" value="1"/>
</dbReference>
<dbReference type="GO" id="GO:0003677">
    <property type="term" value="F:DNA binding"/>
    <property type="evidence" value="ECO:0007669"/>
    <property type="project" value="UniProtKB-KW"/>
</dbReference>
<dbReference type="SUPFAM" id="SSF56349">
    <property type="entry name" value="DNA breaking-rejoining enzymes"/>
    <property type="match status" value="1"/>
</dbReference>
<dbReference type="Gene3D" id="1.10.443.10">
    <property type="entry name" value="Intergrase catalytic core"/>
    <property type="match status" value="1"/>
</dbReference>
<feature type="domain" description="Tyr recombinase" evidence="5">
    <location>
        <begin position="167"/>
        <end position="368"/>
    </location>
</feature>
<dbReference type="RefSeq" id="WP_118989666.1">
    <property type="nucleotide sequence ID" value="NZ_CP023434.1"/>
</dbReference>
<dbReference type="PANTHER" id="PTHR30349:SF64">
    <property type="entry name" value="PROPHAGE INTEGRASE INTD-RELATED"/>
    <property type="match status" value="1"/>
</dbReference>
<dbReference type="InterPro" id="IPR010998">
    <property type="entry name" value="Integrase_recombinase_N"/>
</dbReference>
<dbReference type="InterPro" id="IPR013762">
    <property type="entry name" value="Integrase-like_cat_sf"/>
</dbReference>
<sequence length="377" mass="44262">MIEKYITKKGKERFKVDLYLGIDDKTGEIVRLRKGGFNTKKEAEVYASRKKYEYDQEIADIDKKRFKEVYDLWFTQYELNVKPNTYIQQLQIANKHILPEFENYYIDKIDVMQCQEIVNKWYSNYTKSANLVSITSRIFKLGIALGHCKANPMEKVSRPKNTHKVEYDSPFYEKDELNLFLKHTQENESLQDYVMFRVFAFTGLRKAELIGLTWDSIDLKHKKLKVDKVYVPTKDGHVYQEPKNNSSRRIISVDQETINLLKRWKVEQREKLFAFGLKVDDSSPVFTRSSSILPISDKYPNDVLNRIIKEGELNDITIHGFRHTHCSLLFDAGIEMSEVKDRLGHSSITTTMNIYNHVTKRKRDESADIFASFMSSL</sequence>
<keyword evidence="4" id="KW-0233">DNA recombination</keyword>
<reference evidence="6 7" key="1">
    <citation type="submission" date="2017-09" db="EMBL/GenBank/DDBJ databases">
        <title>Complete genome sequence of Oxytococcus suis strain ZY16052.</title>
        <authorList>
            <person name="Li F."/>
        </authorList>
    </citation>
    <scope>NUCLEOTIDE SEQUENCE [LARGE SCALE GENOMIC DNA]</scope>
    <source>
        <strain evidence="6 7">ZY16052</strain>
    </source>
</reference>
<evidence type="ECO:0000259" key="5">
    <source>
        <dbReference type="PROSITE" id="PS51898"/>
    </source>
</evidence>
<dbReference type="Pfam" id="PF14657">
    <property type="entry name" value="Arm-DNA-bind_4"/>
    <property type="match status" value="1"/>
</dbReference>
<dbReference type="InterPro" id="IPR028259">
    <property type="entry name" value="AP2-like_int_N"/>
</dbReference>
<dbReference type="InterPro" id="IPR050090">
    <property type="entry name" value="Tyrosine_recombinase_XerCD"/>
</dbReference>
<dbReference type="GO" id="GO:0015074">
    <property type="term" value="P:DNA integration"/>
    <property type="evidence" value="ECO:0007669"/>
    <property type="project" value="UniProtKB-KW"/>
</dbReference>
<protein>
    <submittedName>
        <fullName evidence="6">Site-specific integrase</fullName>
    </submittedName>
</protein>
<evidence type="ECO:0000313" key="7">
    <source>
        <dbReference type="Proteomes" id="UP000263232"/>
    </source>
</evidence>
<keyword evidence="2" id="KW-0229">DNA integration</keyword>
<dbReference type="Proteomes" id="UP000263232">
    <property type="component" value="Chromosome"/>
</dbReference>
<evidence type="ECO:0000256" key="4">
    <source>
        <dbReference type="ARBA" id="ARBA00023172"/>
    </source>
</evidence>
<gene>
    <name evidence="6" type="ORF">CL176_01210</name>
</gene>
<organism evidence="6 7">
    <name type="scientific">Suicoccus acidiformans</name>
    <dbReference type="NCBI Taxonomy" id="2036206"/>
    <lineage>
        <taxon>Bacteria</taxon>
        <taxon>Bacillati</taxon>
        <taxon>Bacillota</taxon>
        <taxon>Bacilli</taxon>
        <taxon>Lactobacillales</taxon>
        <taxon>Aerococcaceae</taxon>
        <taxon>Suicoccus</taxon>
    </lineage>
</organism>
<keyword evidence="7" id="KW-1185">Reference proteome</keyword>
<dbReference type="KEGG" id="abae:CL176_01210"/>
<dbReference type="Gene3D" id="1.10.150.130">
    <property type="match status" value="1"/>
</dbReference>
<evidence type="ECO:0000256" key="2">
    <source>
        <dbReference type="ARBA" id="ARBA00022908"/>
    </source>
</evidence>
<dbReference type="EMBL" id="CP023434">
    <property type="protein sequence ID" value="AXY24742.1"/>
    <property type="molecule type" value="Genomic_DNA"/>
</dbReference>
<dbReference type="InterPro" id="IPR004107">
    <property type="entry name" value="Integrase_SAM-like_N"/>
</dbReference>
<evidence type="ECO:0000313" key="6">
    <source>
        <dbReference type="EMBL" id="AXY24742.1"/>
    </source>
</evidence>
<dbReference type="GO" id="GO:0006310">
    <property type="term" value="P:DNA recombination"/>
    <property type="evidence" value="ECO:0007669"/>
    <property type="project" value="UniProtKB-KW"/>
</dbReference>
<dbReference type="CDD" id="cd01189">
    <property type="entry name" value="INT_ICEBs1_C_like"/>
    <property type="match status" value="1"/>
</dbReference>
<dbReference type="InterPro" id="IPR002104">
    <property type="entry name" value="Integrase_catalytic"/>
</dbReference>
<accession>A0A347WI35</accession>
<comment type="similarity">
    <text evidence="1">Belongs to the 'phage' integrase family.</text>
</comment>
<dbReference type="OrthoDB" id="9803188at2"/>
<evidence type="ECO:0000256" key="1">
    <source>
        <dbReference type="ARBA" id="ARBA00008857"/>
    </source>
</evidence>
<dbReference type="AlphaFoldDB" id="A0A347WI35"/>
<keyword evidence="3" id="KW-0238">DNA-binding</keyword>
<dbReference type="InterPro" id="IPR011010">
    <property type="entry name" value="DNA_brk_join_enz"/>
</dbReference>